<dbReference type="PRINTS" id="PR00119">
    <property type="entry name" value="CATATPASE"/>
</dbReference>
<gene>
    <name evidence="12" type="ORF">AWB68_07073</name>
</gene>
<evidence type="ECO:0000256" key="2">
    <source>
        <dbReference type="ARBA" id="ARBA00008804"/>
    </source>
</evidence>
<dbReference type="InterPro" id="IPR023214">
    <property type="entry name" value="HAD_sf"/>
</dbReference>
<feature type="transmembrane region" description="Helical" evidence="10">
    <location>
        <begin position="196"/>
        <end position="225"/>
    </location>
</feature>
<accession>A0A158KRZ9</accession>
<evidence type="ECO:0000256" key="3">
    <source>
        <dbReference type="ARBA" id="ARBA00022553"/>
    </source>
</evidence>
<dbReference type="InterPro" id="IPR018303">
    <property type="entry name" value="ATPase_P-typ_P_site"/>
</dbReference>
<dbReference type="Proteomes" id="UP000054770">
    <property type="component" value="Unassembled WGS sequence"/>
</dbReference>
<protein>
    <submittedName>
        <fullName evidence="12">Mg2+-importing ATPase</fullName>
    </submittedName>
</protein>
<dbReference type="InterPro" id="IPR059000">
    <property type="entry name" value="ATPase_P-type_domA"/>
</dbReference>
<keyword evidence="5" id="KW-0547">Nucleotide-binding</keyword>
<evidence type="ECO:0000259" key="11">
    <source>
        <dbReference type="Pfam" id="PF00122"/>
    </source>
</evidence>
<comment type="caution">
    <text evidence="12">The sequence shown here is derived from an EMBL/GenBank/DDBJ whole genome shotgun (WGS) entry which is preliminary data.</text>
</comment>
<name>A0A158KRZ9_9BURK</name>
<evidence type="ECO:0000313" key="13">
    <source>
        <dbReference type="Proteomes" id="UP000054770"/>
    </source>
</evidence>
<keyword evidence="8 10" id="KW-1133">Transmembrane helix</keyword>
<evidence type="ECO:0000313" key="12">
    <source>
        <dbReference type="EMBL" id="SAL83854.1"/>
    </source>
</evidence>
<comment type="subcellular location">
    <subcellularLocation>
        <location evidence="1">Membrane</location>
        <topology evidence="1">Multi-pass membrane protein</topology>
    </subcellularLocation>
</comment>
<comment type="similarity">
    <text evidence="2">Belongs to the cation transport ATPase (P-type) (TC 3.A.3) family. Type IIIA subfamily.</text>
</comment>
<keyword evidence="6" id="KW-0067">ATP-binding</keyword>
<organism evidence="12 13">
    <name type="scientific">Caballeronia choica</name>
    <dbReference type="NCBI Taxonomy" id="326476"/>
    <lineage>
        <taxon>Bacteria</taxon>
        <taxon>Pseudomonadati</taxon>
        <taxon>Pseudomonadota</taxon>
        <taxon>Betaproteobacteria</taxon>
        <taxon>Burkholderiales</taxon>
        <taxon>Burkholderiaceae</taxon>
        <taxon>Caballeronia</taxon>
    </lineage>
</organism>
<proteinExistence type="inferred from homology"/>
<keyword evidence="3" id="KW-0597">Phosphoprotein</keyword>
<evidence type="ECO:0000256" key="7">
    <source>
        <dbReference type="ARBA" id="ARBA00022967"/>
    </source>
</evidence>
<dbReference type="RefSeq" id="WP_235028669.1">
    <property type="nucleotide sequence ID" value="NZ_FCON02000146.1"/>
</dbReference>
<feature type="transmembrane region" description="Helical" evidence="10">
    <location>
        <begin position="6"/>
        <end position="34"/>
    </location>
</feature>
<keyword evidence="7" id="KW-1278">Translocase</keyword>
<dbReference type="EMBL" id="FCON02000146">
    <property type="protein sequence ID" value="SAL83854.1"/>
    <property type="molecule type" value="Genomic_DNA"/>
</dbReference>
<evidence type="ECO:0000256" key="4">
    <source>
        <dbReference type="ARBA" id="ARBA00022692"/>
    </source>
</evidence>
<dbReference type="InterPro" id="IPR001757">
    <property type="entry name" value="P_typ_ATPase"/>
</dbReference>
<keyword evidence="4 10" id="KW-0812">Transmembrane</keyword>
<evidence type="ECO:0000256" key="8">
    <source>
        <dbReference type="ARBA" id="ARBA00022989"/>
    </source>
</evidence>
<dbReference type="GO" id="GO:0016020">
    <property type="term" value="C:membrane"/>
    <property type="evidence" value="ECO:0007669"/>
    <property type="project" value="UniProtKB-SubCell"/>
</dbReference>
<reference evidence="12" key="1">
    <citation type="submission" date="2016-01" db="EMBL/GenBank/DDBJ databases">
        <authorList>
            <person name="Peeters C."/>
        </authorList>
    </citation>
    <scope>NUCLEOTIDE SEQUENCE [LARGE SCALE GENOMIC DNA]</scope>
    <source>
        <strain evidence="12">LMG 22940</strain>
    </source>
</reference>
<keyword evidence="9 10" id="KW-0472">Membrane</keyword>
<dbReference type="GO" id="GO:0005524">
    <property type="term" value="F:ATP binding"/>
    <property type="evidence" value="ECO:0007669"/>
    <property type="project" value="UniProtKB-KW"/>
</dbReference>
<feature type="transmembrane region" description="Helical" evidence="10">
    <location>
        <begin position="164"/>
        <end position="184"/>
    </location>
</feature>
<dbReference type="PANTHER" id="PTHR42861">
    <property type="entry name" value="CALCIUM-TRANSPORTING ATPASE"/>
    <property type="match status" value="1"/>
</dbReference>
<dbReference type="Gene3D" id="3.40.50.1000">
    <property type="entry name" value="HAD superfamily/HAD-like"/>
    <property type="match status" value="1"/>
</dbReference>
<dbReference type="FunFam" id="2.70.150.10:FF:000042">
    <property type="entry name" value="Plasma membrane ATPase"/>
    <property type="match status" value="1"/>
</dbReference>
<evidence type="ECO:0000256" key="10">
    <source>
        <dbReference type="SAM" id="Phobius"/>
    </source>
</evidence>
<dbReference type="SUPFAM" id="SSF81653">
    <property type="entry name" value="Calcium ATPase, transduction domain A"/>
    <property type="match status" value="1"/>
</dbReference>
<dbReference type="AlphaFoldDB" id="A0A158KRZ9"/>
<evidence type="ECO:0000256" key="6">
    <source>
        <dbReference type="ARBA" id="ARBA00022840"/>
    </source>
</evidence>
<dbReference type="Pfam" id="PF00122">
    <property type="entry name" value="E1-E2_ATPase"/>
    <property type="match status" value="1"/>
</dbReference>
<feature type="domain" description="P-type ATPase A" evidence="11">
    <location>
        <begin position="55"/>
        <end position="148"/>
    </location>
</feature>
<dbReference type="SUPFAM" id="SSF81665">
    <property type="entry name" value="Calcium ATPase, transmembrane domain M"/>
    <property type="match status" value="1"/>
</dbReference>
<dbReference type="InterPro" id="IPR008250">
    <property type="entry name" value="ATPase_P-typ_transduc_dom_A_sf"/>
</dbReference>
<keyword evidence="13" id="KW-1185">Reference proteome</keyword>
<dbReference type="PROSITE" id="PS00154">
    <property type="entry name" value="ATPASE_E1_E2"/>
    <property type="match status" value="1"/>
</dbReference>
<dbReference type="Gene3D" id="2.70.150.10">
    <property type="entry name" value="Calcium-transporting ATPase, cytoplasmic transduction domain A"/>
    <property type="match status" value="1"/>
</dbReference>
<dbReference type="GO" id="GO:0015662">
    <property type="term" value="F:P-type ion transporter activity"/>
    <property type="evidence" value="ECO:0007669"/>
    <property type="project" value="UniProtKB-ARBA"/>
</dbReference>
<dbReference type="InterPro" id="IPR023298">
    <property type="entry name" value="ATPase_P-typ_TM_dom_sf"/>
</dbReference>
<dbReference type="NCBIfam" id="TIGR01494">
    <property type="entry name" value="ATPase_P-type"/>
    <property type="match status" value="1"/>
</dbReference>
<dbReference type="GO" id="GO:0016887">
    <property type="term" value="F:ATP hydrolysis activity"/>
    <property type="evidence" value="ECO:0007669"/>
    <property type="project" value="InterPro"/>
</dbReference>
<sequence length="258" mass="27018">MLEAAIVLQLILGEYVEAAVIAALLTFNAALGFFQENRAQATLEALKSRLALVTPVRRDGAWKTVPVAQLVPGDIVKLSLGCIVGADVCLLEGEVLLDQSTLTGESPPIEGGPGLQTYAGTLVRRGEAVAEVTATGSRTKFGRTAELVRIAHATSSQQQAVMRVVRNLAMFNGVIVLVQIGYASSLRMPLVEIVPLALTAILAAIPVALPATFTLATALGARVLAKLGVHPTRLSAIDEAASMDVLCADKTGTLTRKN</sequence>
<dbReference type="Gene3D" id="1.20.1110.10">
    <property type="entry name" value="Calcium-transporting ATPase, transmembrane domain"/>
    <property type="match status" value="1"/>
</dbReference>
<evidence type="ECO:0000256" key="5">
    <source>
        <dbReference type="ARBA" id="ARBA00022741"/>
    </source>
</evidence>
<evidence type="ECO:0000256" key="9">
    <source>
        <dbReference type="ARBA" id="ARBA00023136"/>
    </source>
</evidence>
<evidence type="ECO:0000256" key="1">
    <source>
        <dbReference type="ARBA" id="ARBA00004141"/>
    </source>
</evidence>